<dbReference type="Gene3D" id="2.130.10.10">
    <property type="entry name" value="YVTN repeat-like/Quinoprotein amine dehydrogenase"/>
    <property type="match status" value="4"/>
</dbReference>
<proteinExistence type="predicted"/>
<dbReference type="InterPro" id="IPR052025">
    <property type="entry name" value="Xyloglucanase_GH74"/>
</dbReference>
<accession>I0ID14</accession>
<keyword evidence="3" id="KW-1185">Reference proteome</keyword>
<protein>
    <recommendedName>
        <fullName evidence="4">Sortilin N-terminal domain-containing protein</fullName>
    </recommendedName>
</protein>
<feature type="region of interest" description="Disordered" evidence="1">
    <location>
        <begin position="271"/>
        <end position="292"/>
    </location>
</feature>
<feature type="region of interest" description="Disordered" evidence="1">
    <location>
        <begin position="677"/>
        <end position="701"/>
    </location>
</feature>
<evidence type="ECO:0008006" key="4">
    <source>
        <dbReference type="Google" id="ProtNLM"/>
    </source>
</evidence>
<dbReference type="Proteomes" id="UP000007881">
    <property type="component" value="Chromosome"/>
</dbReference>
<dbReference type="AlphaFoldDB" id="I0ID14"/>
<dbReference type="GO" id="GO:0010411">
    <property type="term" value="P:xyloglucan metabolic process"/>
    <property type="evidence" value="ECO:0007669"/>
    <property type="project" value="TreeGrafter"/>
</dbReference>
<dbReference type="InterPro" id="IPR015943">
    <property type="entry name" value="WD40/YVTN_repeat-like_dom_sf"/>
</dbReference>
<evidence type="ECO:0000256" key="1">
    <source>
        <dbReference type="SAM" id="MobiDB-lite"/>
    </source>
</evidence>
<reference evidence="2 3" key="1">
    <citation type="submission" date="2012-02" db="EMBL/GenBank/DDBJ databases">
        <title>Complete genome sequence of Phycisphaera mikurensis NBRC 102666.</title>
        <authorList>
            <person name="Ankai A."/>
            <person name="Hosoyama A."/>
            <person name="Terui Y."/>
            <person name="Sekine M."/>
            <person name="Fukai R."/>
            <person name="Kato Y."/>
            <person name="Nakamura S."/>
            <person name="Yamada-Narita S."/>
            <person name="Kawakoshi A."/>
            <person name="Fukunaga Y."/>
            <person name="Yamazaki S."/>
            <person name="Fujita N."/>
        </authorList>
    </citation>
    <scope>NUCLEOTIDE SEQUENCE [LARGE SCALE GENOMIC DNA]</scope>
    <source>
        <strain evidence="3">NBRC 102666 / KCTC 22515 / FYK2301M01</strain>
    </source>
</reference>
<dbReference type="eggNOG" id="COG4447">
    <property type="taxonomic scope" value="Bacteria"/>
</dbReference>
<dbReference type="PANTHER" id="PTHR43739">
    <property type="entry name" value="XYLOGLUCANASE (EUROFUNG)"/>
    <property type="match status" value="1"/>
</dbReference>
<dbReference type="HOGENOM" id="CLU_387741_0_0_0"/>
<gene>
    <name evidence="2" type="ordered locus">PSMK_09930</name>
</gene>
<evidence type="ECO:0000313" key="3">
    <source>
        <dbReference type="Proteomes" id="UP000007881"/>
    </source>
</evidence>
<dbReference type="KEGG" id="phm:PSMK_09930"/>
<dbReference type="PANTHER" id="PTHR43739:SF5">
    <property type="entry name" value="EXO-ALPHA-SIALIDASE"/>
    <property type="match status" value="1"/>
</dbReference>
<organism evidence="2 3">
    <name type="scientific">Phycisphaera mikurensis (strain NBRC 102666 / KCTC 22515 / FYK2301M01)</name>
    <dbReference type="NCBI Taxonomy" id="1142394"/>
    <lineage>
        <taxon>Bacteria</taxon>
        <taxon>Pseudomonadati</taxon>
        <taxon>Planctomycetota</taxon>
        <taxon>Phycisphaerae</taxon>
        <taxon>Phycisphaerales</taxon>
        <taxon>Phycisphaeraceae</taxon>
        <taxon>Phycisphaera</taxon>
    </lineage>
</organism>
<name>I0ID14_PHYMF</name>
<dbReference type="SUPFAM" id="SSF110296">
    <property type="entry name" value="Oligoxyloglucan reducing end-specific cellobiohydrolase"/>
    <property type="match status" value="2"/>
</dbReference>
<evidence type="ECO:0000313" key="2">
    <source>
        <dbReference type="EMBL" id="BAM03152.1"/>
    </source>
</evidence>
<dbReference type="CDD" id="cd15482">
    <property type="entry name" value="Sialidase_non-viral"/>
    <property type="match status" value="2"/>
</dbReference>
<dbReference type="STRING" id="1142394.PSMK_09930"/>
<dbReference type="EMBL" id="AP012338">
    <property type="protein sequence ID" value="BAM03152.1"/>
    <property type="molecule type" value="Genomic_DNA"/>
</dbReference>
<sequence length="727" mass="77497">MPIALAAVGLPPHPAAAEPAGWQRIPLVTQAALDAGARFGGEGCQWPYDVAMDKTDGGLALFTTDVGGMWRSLDGGTTWEPCNVGHTPRGSSDVAIDPHFPARVLSDGMNSMGSAVNGLYLSEDRAASWRPVFRAALSNFRDRRQKIVFDPTTRDDAASLTRVVYWSRTEEFNRENWGEFEYLPGLYRSGDGGRTWTRLNDAASDVAGHSSLAVHPTTGRLLAGNERGVFVSDDRGESFRRVLDRPCTGLAAGPDGRLWMTRPDGIMASTDGGESWAESGRAGLGNPRTEGGTVVDDAGRSGVRFQLPAVSPADPDRVLVTTAADDYLFGRHVSHDGGRTWADAAVDPGTAFMPQNAREGVYAWHPTDPDRVLSFGGDWPTASDDGGETFRWSGDGQNAIYIAGRFNVNPHHAGLWFLPSQDYNGGVTHDGGATWRYTPVSGLEWGGFCYGGLAISPEVIVTGLATGGWGSPRVLQRSTDGGATWSPVPEAPVWVGDRESPNYGEDSGFSHPGDPEIAFTGPLRTADGGQTWERMDGCSGVFAADARGRLYGGFQRPGSAENDVVRSADGGETWEVLMTIPAALEDAAATPEGDRLFIVTQGRLWKILPDADRSAVLGNPLLLVDTPPVGTGEHRVRTVAVDPADGSRVFAGQRMDTQTADAGVLRSTDGGATWENLNRTDPLARGGDAGDGLDGGREPQTVRVDPHTGDLIVTTGCFGVWRHVRAD</sequence>